<feature type="transmembrane region" description="Helical" evidence="8">
    <location>
        <begin position="492"/>
        <end position="512"/>
    </location>
</feature>
<evidence type="ECO:0000256" key="1">
    <source>
        <dbReference type="ARBA" id="ARBA00004141"/>
    </source>
</evidence>
<dbReference type="Pfam" id="PF13962">
    <property type="entry name" value="PGG"/>
    <property type="match status" value="1"/>
</dbReference>
<dbReference type="RefSeq" id="XP_022153656.1">
    <property type="nucleotide sequence ID" value="XM_022297964.1"/>
</dbReference>
<dbReference type="Proteomes" id="UP000504603">
    <property type="component" value="Unplaced"/>
</dbReference>
<keyword evidence="4 8" id="KW-1133">Transmembrane helix</keyword>
<evidence type="ECO:0000256" key="7">
    <source>
        <dbReference type="PROSITE-ProRule" id="PRU00023"/>
    </source>
</evidence>
<dbReference type="GO" id="GO:0005886">
    <property type="term" value="C:plasma membrane"/>
    <property type="evidence" value="ECO:0007669"/>
    <property type="project" value="TreeGrafter"/>
</dbReference>
<evidence type="ECO:0000256" key="4">
    <source>
        <dbReference type="ARBA" id="ARBA00022989"/>
    </source>
</evidence>
<evidence type="ECO:0000256" key="6">
    <source>
        <dbReference type="ARBA" id="ARBA00023136"/>
    </source>
</evidence>
<proteinExistence type="predicted"/>
<feature type="domain" description="PGG" evidence="9">
    <location>
        <begin position="441"/>
        <end position="550"/>
    </location>
</feature>
<organism evidence="10 11">
    <name type="scientific">Momordica charantia</name>
    <name type="common">Bitter gourd</name>
    <name type="synonym">Balsam pear</name>
    <dbReference type="NCBI Taxonomy" id="3673"/>
    <lineage>
        <taxon>Eukaryota</taxon>
        <taxon>Viridiplantae</taxon>
        <taxon>Streptophyta</taxon>
        <taxon>Embryophyta</taxon>
        <taxon>Tracheophyta</taxon>
        <taxon>Spermatophyta</taxon>
        <taxon>Magnoliopsida</taxon>
        <taxon>eudicotyledons</taxon>
        <taxon>Gunneridae</taxon>
        <taxon>Pentapetalae</taxon>
        <taxon>rosids</taxon>
        <taxon>fabids</taxon>
        <taxon>Cucurbitales</taxon>
        <taxon>Cucurbitaceae</taxon>
        <taxon>Momordiceae</taxon>
        <taxon>Momordica</taxon>
    </lineage>
</organism>
<accession>A0A6J1DLC6</accession>
<dbReference type="OrthoDB" id="20872at2759"/>
<gene>
    <name evidence="11" type="primary">LOC111021110</name>
</gene>
<dbReference type="PROSITE" id="PS50088">
    <property type="entry name" value="ANK_REPEAT"/>
    <property type="match status" value="2"/>
</dbReference>
<feature type="repeat" description="ANK" evidence="7">
    <location>
        <begin position="165"/>
        <end position="189"/>
    </location>
</feature>
<keyword evidence="5 7" id="KW-0040">ANK repeat</keyword>
<dbReference type="PROSITE" id="PS50297">
    <property type="entry name" value="ANK_REP_REGION"/>
    <property type="match status" value="2"/>
</dbReference>
<dbReference type="SMART" id="SM00248">
    <property type="entry name" value="ANK"/>
    <property type="match status" value="6"/>
</dbReference>
<dbReference type="InterPro" id="IPR026961">
    <property type="entry name" value="PGG_dom"/>
</dbReference>
<evidence type="ECO:0000256" key="3">
    <source>
        <dbReference type="ARBA" id="ARBA00022737"/>
    </source>
</evidence>
<name>A0A6J1DLC6_MOMCH</name>
<reference evidence="11" key="1">
    <citation type="submission" date="2025-08" db="UniProtKB">
        <authorList>
            <consortium name="RefSeq"/>
        </authorList>
    </citation>
    <scope>IDENTIFICATION</scope>
    <source>
        <strain evidence="11">OHB3-1</strain>
    </source>
</reference>
<dbReference type="Pfam" id="PF12796">
    <property type="entry name" value="Ank_2"/>
    <property type="match status" value="2"/>
</dbReference>
<keyword evidence="3" id="KW-0677">Repeat</keyword>
<dbReference type="KEGG" id="mcha:111021110"/>
<dbReference type="PANTHER" id="PTHR24186">
    <property type="entry name" value="PROTEIN PHOSPHATASE 1 REGULATORY SUBUNIT"/>
    <property type="match status" value="1"/>
</dbReference>
<evidence type="ECO:0000256" key="8">
    <source>
        <dbReference type="SAM" id="Phobius"/>
    </source>
</evidence>
<feature type="repeat" description="ANK" evidence="7">
    <location>
        <begin position="35"/>
        <end position="67"/>
    </location>
</feature>
<feature type="transmembrane region" description="Helical" evidence="8">
    <location>
        <begin position="564"/>
        <end position="582"/>
    </location>
</feature>
<evidence type="ECO:0000259" key="9">
    <source>
        <dbReference type="Pfam" id="PF13962"/>
    </source>
</evidence>
<dbReference type="InterPro" id="IPR002110">
    <property type="entry name" value="Ankyrin_rpt"/>
</dbReference>
<dbReference type="PANTHER" id="PTHR24186:SF38">
    <property type="entry name" value="ANKYRIN REPEAT FAMILY PROTEIN"/>
    <property type="match status" value="1"/>
</dbReference>
<dbReference type="Gene3D" id="1.25.40.20">
    <property type="entry name" value="Ankyrin repeat-containing domain"/>
    <property type="match status" value="3"/>
</dbReference>
<feature type="transmembrane region" description="Helical" evidence="8">
    <location>
        <begin position="532"/>
        <end position="552"/>
    </location>
</feature>
<keyword evidence="6 8" id="KW-0472">Membrane</keyword>
<evidence type="ECO:0000313" key="10">
    <source>
        <dbReference type="Proteomes" id="UP000504603"/>
    </source>
</evidence>
<keyword evidence="10" id="KW-1185">Reference proteome</keyword>
<evidence type="ECO:0000313" key="11">
    <source>
        <dbReference type="RefSeq" id="XP_022153656.1"/>
    </source>
</evidence>
<sequence length="587" mass="66548">MDPRLFQAVTWNQERCFMKLVGENAEILKQRSKGTGDTALHLAVRHGHVKFVKEILRVWPEAAAVENLKQETPFHEACREGEAQILMLLLETNLLASSHQNESLLFEACTMCHVKVVKILLNQRQIHHSDLEVAAAFLEAASQGFLGVVKEISRKFSVGAMVDEDGLSGLHRACLNGHLDVVRFLLNRGDGMPRKYTNSGYTPLHLVAINGHTHILQLFEQHSRFLFGDRTQHGDPILHLTIQYNHFNTFFHCAQLFNEDESFIHSVDRHGNTVLHVAVQCAQVKFVKYLINKMRMPINCRNTEGLTPLDMLFAASRCPFSFPILEDMLKNAGGKREIELMDSTIPNSEKGELIEEWVHSLDSNLFEEDGLQKIDNENLGSNNVIHANDKQADQEENKNWSMVPYNLERQKHLSQKRREVLISKMDTYRSRREKQHDMHKEALQNARNTVTLVAALIATITFSASINPPGGVHQDGPLIGKAIFAKTKGYKIFITSNSIAMGTSLCIMILLVSIIPFKKRLLLRLLKITHKLLWVSLAFMATTFTSATWLTLPQDYRTHWLPNVILAMVGGIMGTLFIYLGVELVKH</sequence>
<dbReference type="SUPFAM" id="SSF48403">
    <property type="entry name" value="Ankyrin repeat"/>
    <property type="match status" value="1"/>
</dbReference>
<dbReference type="Pfam" id="PF13857">
    <property type="entry name" value="Ank_5"/>
    <property type="match status" value="1"/>
</dbReference>
<dbReference type="AlphaFoldDB" id="A0A6J1DLC6"/>
<evidence type="ECO:0000256" key="2">
    <source>
        <dbReference type="ARBA" id="ARBA00022692"/>
    </source>
</evidence>
<keyword evidence="2 8" id="KW-0812">Transmembrane</keyword>
<comment type="subcellular location">
    <subcellularLocation>
        <location evidence="1">Membrane</location>
        <topology evidence="1">Multi-pass membrane protein</topology>
    </subcellularLocation>
</comment>
<evidence type="ECO:0000256" key="5">
    <source>
        <dbReference type="ARBA" id="ARBA00023043"/>
    </source>
</evidence>
<protein>
    <submittedName>
        <fullName evidence="11">Ankyrin repeat-containing protein At5g02620-like</fullName>
    </submittedName>
</protein>
<dbReference type="InterPro" id="IPR036770">
    <property type="entry name" value="Ankyrin_rpt-contain_sf"/>
</dbReference>
<dbReference type="GeneID" id="111021110"/>